<dbReference type="EMBL" id="CM047902">
    <property type="protein sequence ID" value="KAJ0096051.1"/>
    <property type="molecule type" value="Genomic_DNA"/>
</dbReference>
<keyword evidence="2" id="KW-1185">Reference proteome</keyword>
<evidence type="ECO:0000313" key="1">
    <source>
        <dbReference type="EMBL" id="KAJ0096051.1"/>
    </source>
</evidence>
<protein>
    <submittedName>
        <fullName evidence="1">Uncharacterized protein</fullName>
    </submittedName>
</protein>
<evidence type="ECO:0000313" key="2">
    <source>
        <dbReference type="Proteomes" id="UP001164250"/>
    </source>
</evidence>
<organism evidence="1 2">
    <name type="scientific">Pistacia atlantica</name>
    <dbReference type="NCBI Taxonomy" id="434234"/>
    <lineage>
        <taxon>Eukaryota</taxon>
        <taxon>Viridiplantae</taxon>
        <taxon>Streptophyta</taxon>
        <taxon>Embryophyta</taxon>
        <taxon>Tracheophyta</taxon>
        <taxon>Spermatophyta</taxon>
        <taxon>Magnoliopsida</taxon>
        <taxon>eudicotyledons</taxon>
        <taxon>Gunneridae</taxon>
        <taxon>Pentapetalae</taxon>
        <taxon>rosids</taxon>
        <taxon>malvids</taxon>
        <taxon>Sapindales</taxon>
        <taxon>Anacardiaceae</taxon>
        <taxon>Pistacia</taxon>
    </lineage>
</organism>
<name>A0ACC1BAW5_9ROSI</name>
<gene>
    <name evidence="1" type="ORF">Patl1_15627</name>
</gene>
<reference evidence="2" key="1">
    <citation type="journal article" date="2023" name="G3 (Bethesda)">
        <title>Genome assembly and association tests identify interacting loci associated with vigor, precocity, and sex in interspecific pistachio rootstocks.</title>
        <authorList>
            <person name="Palmer W."/>
            <person name="Jacygrad E."/>
            <person name="Sagayaradj S."/>
            <person name="Cavanaugh K."/>
            <person name="Han R."/>
            <person name="Bertier L."/>
            <person name="Beede B."/>
            <person name="Kafkas S."/>
            <person name="Golino D."/>
            <person name="Preece J."/>
            <person name="Michelmore R."/>
        </authorList>
    </citation>
    <scope>NUCLEOTIDE SEQUENCE [LARGE SCALE GENOMIC DNA]</scope>
</reference>
<comment type="caution">
    <text evidence="1">The sequence shown here is derived from an EMBL/GenBank/DDBJ whole genome shotgun (WGS) entry which is preliminary data.</text>
</comment>
<dbReference type="Proteomes" id="UP001164250">
    <property type="component" value="Chromosome 6"/>
</dbReference>
<accession>A0ACC1BAW5</accession>
<proteinExistence type="predicted"/>
<sequence>MIPLDVSPSQPQTPPLESPSIILILKVLLYMLFLIPQQVINIGISDCDDVIMIPFGMRIILADLKRRNLASSCSTFKRRHDQGDPHVGPLGQPSGKYDYLVSCPRCPSLRPKTISTMSLQLLHVQCIQAALVQPLLQAPSPEDFPPLTPFTENASHTWKIKNPTTVDPTGAPSKLSPSESVLNWQSQNAVAQNSCLQRIESQLSTRLQSQEDNLAKLRAHINSLHHEILSLIQNRQDFSQQEQEIKFLRTQLDSLEQSQQAVRPRHDSTLSPIWTPSSQKRPSQQTWSPRPSQSSNVPPTPTYNPTPPPKTPRNTTDQPGPSSSAPSPNFMMSSSGSNPITDFLTHHTATDLTPIQNLPIHYTTLKESSSSEDSDETSSTESDSPVVFMNQAYQTPPAPPEPIVEDPPRTYGAAEPPTYLSTLKHNILHPLQDPGSI</sequence>